<dbReference type="AlphaFoldDB" id="M2QFV4"/>
<protein>
    <recommendedName>
        <fullName evidence="3">Low molecular weight protein antigen 6 PH domain-containing protein</fullName>
    </recommendedName>
</protein>
<organism evidence="4 5">
    <name type="scientific">Amycolatopsis azurea DSM 43854</name>
    <dbReference type="NCBI Taxonomy" id="1238180"/>
    <lineage>
        <taxon>Bacteria</taxon>
        <taxon>Bacillati</taxon>
        <taxon>Actinomycetota</taxon>
        <taxon>Actinomycetes</taxon>
        <taxon>Pseudonocardiales</taxon>
        <taxon>Pseudonocardiaceae</taxon>
        <taxon>Amycolatopsis</taxon>
    </lineage>
</organism>
<dbReference type="EMBL" id="ANMG01000053">
    <property type="protein sequence ID" value="EMD24882.1"/>
    <property type="molecule type" value="Genomic_DNA"/>
</dbReference>
<evidence type="ECO:0000313" key="4">
    <source>
        <dbReference type="EMBL" id="EMD24882.1"/>
    </source>
</evidence>
<feature type="compositionally biased region" description="Basic and acidic residues" evidence="1">
    <location>
        <begin position="163"/>
        <end position="177"/>
    </location>
</feature>
<dbReference type="Proteomes" id="UP000014137">
    <property type="component" value="Unassembled WGS sequence"/>
</dbReference>
<evidence type="ECO:0000259" key="3">
    <source>
        <dbReference type="Pfam" id="PF10756"/>
    </source>
</evidence>
<keyword evidence="2" id="KW-0812">Transmembrane</keyword>
<gene>
    <name evidence="4" type="ORF">C791_5464</name>
</gene>
<dbReference type="Pfam" id="PF10756">
    <property type="entry name" value="bPH_6"/>
    <property type="match status" value="1"/>
</dbReference>
<evidence type="ECO:0000256" key="1">
    <source>
        <dbReference type="SAM" id="MobiDB-lite"/>
    </source>
</evidence>
<dbReference type="InterPro" id="IPR019692">
    <property type="entry name" value="CFP-6_PH"/>
</dbReference>
<feature type="transmembrane region" description="Helical" evidence="2">
    <location>
        <begin position="44"/>
        <end position="63"/>
    </location>
</feature>
<feature type="domain" description="Low molecular weight protein antigen 6 PH" evidence="3">
    <location>
        <begin position="86"/>
        <end position="150"/>
    </location>
</feature>
<evidence type="ECO:0000313" key="5">
    <source>
        <dbReference type="Proteomes" id="UP000014137"/>
    </source>
</evidence>
<dbReference type="PATRIC" id="fig|1238180.3.peg.5380"/>
<keyword evidence="2" id="KW-0472">Membrane</keyword>
<feature type="region of interest" description="Disordered" evidence="1">
    <location>
        <begin position="156"/>
        <end position="184"/>
    </location>
</feature>
<keyword evidence="2" id="KW-1133">Transmembrane helix</keyword>
<sequence>MLDTFGAWRDPRSRLRRRRCTIFDVAEEKQQEQANEDRKAVFKIPNTALLAIAFLVVCVTPVAFGDVPYLQWLYLFPIALAVFVIRTRTTATAKGLEVRTMLGRRDLPWASLKGLAITDKAKVQAVLKDESKIALPAVRTRHLPVISLVSAGHMADPSGLTDDIDKPAEKAPEKTEESGPTSGE</sequence>
<proteinExistence type="predicted"/>
<reference evidence="4 5" key="1">
    <citation type="submission" date="2012-10" db="EMBL/GenBank/DDBJ databases">
        <title>Genome assembly of Amycolatopsis azurea DSM 43854.</title>
        <authorList>
            <person name="Khatri I."/>
            <person name="Kaur I."/>
            <person name="Subramanian S."/>
            <person name="Mayilraj S."/>
        </authorList>
    </citation>
    <scope>NUCLEOTIDE SEQUENCE [LARGE SCALE GENOMIC DNA]</scope>
    <source>
        <strain evidence="4 5">DSM 43854</strain>
    </source>
</reference>
<name>M2QFV4_9PSEU</name>
<evidence type="ECO:0000256" key="2">
    <source>
        <dbReference type="SAM" id="Phobius"/>
    </source>
</evidence>
<comment type="caution">
    <text evidence="4">The sequence shown here is derived from an EMBL/GenBank/DDBJ whole genome shotgun (WGS) entry which is preliminary data.</text>
</comment>
<accession>M2QFV4</accession>
<feature type="transmembrane region" description="Helical" evidence="2">
    <location>
        <begin position="69"/>
        <end position="85"/>
    </location>
</feature>